<feature type="domain" description="FAD-dependent oxidoreductase 2 FAD-binding" evidence="6">
    <location>
        <begin position="40"/>
        <end position="478"/>
    </location>
</feature>
<dbReference type="SUPFAM" id="SSF56425">
    <property type="entry name" value="Succinate dehydrogenase/fumarate reductase flavoprotein, catalytic domain"/>
    <property type="match status" value="1"/>
</dbReference>
<evidence type="ECO:0000259" key="6">
    <source>
        <dbReference type="Pfam" id="PF00890"/>
    </source>
</evidence>
<dbReference type="InterPro" id="IPR036188">
    <property type="entry name" value="FAD/NAD-bd_sf"/>
</dbReference>
<evidence type="ECO:0000256" key="4">
    <source>
        <dbReference type="ARBA" id="ARBA00023002"/>
    </source>
</evidence>
<proteinExistence type="inferred from homology"/>
<evidence type="ECO:0000313" key="8">
    <source>
        <dbReference type="Proteomes" id="UP000069632"/>
    </source>
</evidence>
<dbReference type="GO" id="GO:0016491">
    <property type="term" value="F:oxidoreductase activity"/>
    <property type="evidence" value="ECO:0007669"/>
    <property type="project" value="UniProtKB-KW"/>
</dbReference>
<dbReference type="Gene3D" id="3.50.50.60">
    <property type="entry name" value="FAD/NAD(P)-binding domain"/>
    <property type="match status" value="1"/>
</dbReference>
<dbReference type="InterPro" id="IPR010960">
    <property type="entry name" value="Flavocytochrome_c"/>
</dbReference>
<feature type="signal peptide" evidence="5">
    <location>
        <begin position="1"/>
        <end position="24"/>
    </location>
</feature>
<dbReference type="Gene3D" id="3.90.700.10">
    <property type="entry name" value="Succinate dehydrogenase/fumarate reductase flavoprotein, catalytic domain"/>
    <property type="match status" value="1"/>
</dbReference>
<dbReference type="Proteomes" id="UP000069632">
    <property type="component" value="Unassembled WGS sequence"/>
</dbReference>
<protein>
    <submittedName>
        <fullName evidence="7">FAD binding domain-containing protein</fullName>
    </submittedName>
</protein>
<comment type="cofactor">
    <cofactor evidence="1">
        <name>FAD</name>
        <dbReference type="ChEBI" id="CHEBI:57692"/>
    </cofactor>
</comment>
<dbReference type="PANTHER" id="PTHR43400:SF7">
    <property type="entry name" value="FAD-DEPENDENT OXIDOREDUCTASE 2 FAD BINDING DOMAIN-CONTAINING PROTEIN"/>
    <property type="match status" value="1"/>
</dbReference>
<comment type="similarity">
    <text evidence="5">Belongs to the FAD-dependent oxidoreductase 2 family. FRD/SDH subfamily.</text>
</comment>
<name>A0A128EKB9_9BACT</name>
<dbReference type="SUPFAM" id="SSF51905">
    <property type="entry name" value="FAD/NAD(P)-binding domain"/>
    <property type="match status" value="1"/>
</dbReference>
<accession>A0A128EKB9</accession>
<sequence length="495" mass="54227">MERRNFIKFSLGSGAFALASNLNADTTTSKNEPKFDGEWDVIVVGSGISGHICATYLAKNGKKVLMIEKMNRVGGNSALSQQDFAVMGSDLQKRDGIKDSVELFLKDLNNAGKGYNHTEQSLRVIKNSNEAYEFAKSCGIKYSDKLKFLGGHSVARTVQTLGGGGAAIQSIHKTFMENGGEFINECKADEILKDENGRVVGVSVRVDYRFDRELKNDDRENKSGVRKTFRAKDAVIFATGGYSRDVEFRTIMNPRLKRANTPSNLGQTAGALKMMLAAGATPVQLCLTRFSFGIPTEDLLYGIMVDKNSDRFLNEDGDRQGLSDKILAHMDKIDTYSYPVAIFDSVGFGNSHDPKRMQSFMQSGKMKEFATLEKLCEFYKLPLENLEKTIKKYNENIAKNADEFKKDANKLKGSTIAKAPYYAIFAAPGLSYTQGGVWVNTDMQVISLATNEPINGFYAVGEATGGTHGASRLTSCSIPDCMTSGLLAAKAILKA</sequence>
<dbReference type="InterPro" id="IPR050315">
    <property type="entry name" value="FAD-oxidoreductase_2"/>
</dbReference>
<dbReference type="InterPro" id="IPR027477">
    <property type="entry name" value="Succ_DH/fumarate_Rdtase_cat_sf"/>
</dbReference>
<dbReference type="Pfam" id="PF00890">
    <property type="entry name" value="FAD_binding_2"/>
    <property type="match status" value="1"/>
</dbReference>
<organism evidence="7 8">
    <name type="scientific">Campylobacter geochelonis</name>
    <dbReference type="NCBI Taxonomy" id="1780362"/>
    <lineage>
        <taxon>Bacteria</taxon>
        <taxon>Pseudomonadati</taxon>
        <taxon>Campylobacterota</taxon>
        <taxon>Epsilonproteobacteria</taxon>
        <taxon>Campylobacterales</taxon>
        <taxon>Campylobacteraceae</taxon>
        <taxon>Campylobacter</taxon>
    </lineage>
</organism>
<evidence type="ECO:0000256" key="3">
    <source>
        <dbReference type="ARBA" id="ARBA00022827"/>
    </source>
</evidence>
<gene>
    <name evidence="7" type="ORF">ERS672216_01694</name>
</gene>
<dbReference type="RefSeq" id="WP_242647953.1">
    <property type="nucleotide sequence ID" value="NZ_CP053844.1"/>
</dbReference>
<dbReference type="PANTHER" id="PTHR43400">
    <property type="entry name" value="FUMARATE REDUCTASE"/>
    <property type="match status" value="1"/>
</dbReference>
<dbReference type="InterPro" id="IPR003953">
    <property type="entry name" value="FAD-dep_OxRdtase_2_FAD-bd"/>
</dbReference>
<reference evidence="7 8" key="1">
    <citation type="submission" date="2016-02" db="EMBL/GenBank/DDBJ databases">
        <authorList>
            <consortium name="Pathogen Informatics"/>
        </authorList>
    </citation>
    <scope>NUCLEOTIDE SEQUENCE [LARGE SCALE GENOMIC DNA]</scope>
    <source>
        <strain evidence="7 8">RC20</strain>
    </source>
</reference>
<dbReference type="AlphaFoldDB" id="A0A128EKB9"/>
<keyword evidence="2 5" id="KW-0285">Flavoprotein</keyword>
<evidence type="ECO:0000256" key="5">
    <source>
        <dbReference type="RuleBase" id="RU366062"/>
    </source>
</evidence>
<dbReference type="GO" id="GO:0010181">
    <property type="term" value="F:FMN binding"/>
    <property type="evidence" value="ECO:0007669"/>
    <property type="project" value="InterPro"/>
</dbReference>
<evidence type="ECO:0000256" key="2">
    <source>
        <dbReference type="ARBA" id="ARBA00022630"/>
    </source>
</evidence>
<evidence type="ECO:0000256" key="1">
    <source>
        <dbReference type="ARBA" id="ARBA00001974"/>
    </source>
</evidence>
<keyword evidence="4 5" id="KW-0560">Oxidoreductase</keyword>
<evidence type="ECO:0000313" key="7">
    <source>
        <dbReference type="EMBL" id="CZE49001.1"/>
    </source>
</evidence>
<keyword evidence="5" id="KW-0732">Signal</keyword>
<dbReference type="NCBIfam" id="TIGR01813">
    <property type="entry name" value="flavo_cyto_c"/>
    <property type="match status" value="1"/>
</dbReference>
<dbReference type="EMBL" id="FIZP01000013">
    <property type="protein sequence ID" value="CZE49001.1"/>
    <property type="molecule type" value="Genomic_DNA"/>
</dbReference>
<keyword evidence="3 5" id="KW-0274">FAD</keyword>
<feature type="chain" id="PRO_5022251382" evidence="5">
    <location>
        <begin position="25"/>
        <end position="495"/>
    </location>
</feature>
<keyword evidence="8" id="KW-1185">Reference proteome</keyword>